<dbReference type="SUPFAM" id="SSF47616">
    <property type="entry name" value="GST C-terminal domain-like"/>
    <property type="match status" value="1"/>
</dbReference>
<dbReference type="Proteomes" id="UP001165065">
    <property type="component" value="Unassembled WGS sequence"/>
</dbReference>
<keyword evidence="3" id="KW-1185">Reference proteome</keyword>
<feature type="domain" description="GST N-terminal" evidence="1">
    <location>
        <begin position="1"/>
        <end position="84"/>
    </location>
</feature>
<dbReference type="SUPFAM" id="SSF52833">
    <property type="entry name" value="Thioredoxin-like"/>
    <property type="match status" value="1"/>
</dbReference>
<dbReference type="AlphaFoldDB" id="A0A9W7GCT7"/>
<dbReference type="Gene3D" id="1.20.1050.10">
    <property type="match status" value="1"/>
</dbReference>
<proteinExistence type="predicted"/>
<evidence type="ECO:0000259" key="1">
    <source>
        <dbReference type="PROSITE" id="PS50404"/>
    </source>
</evidence>
<dbReference type="Pfam" id="PF04399">
    <property type="entry name" value="Glutaredoxin2_C"/>
    <property type="match status" value="1"/>
</dbReference>
<dbReference type="InterPro" id="IPR036249">
    <property type="entry name" value="Thioredoxin-like_sf"/>
</dbReference>
<evidence type="ECO:0000313" key="3">
    <source>
        <dbReference type="Proteomes" id="UP001165065"/>
    </source>
</evidence>
<organism evidence="2 3">
    <name type="scientific">Triparma columacea</name>
    <dbReference type="NCBI Taxonomy" id="722753"/>
    <lineage>
        <taxon>Eukaryota</taxon>
        <taxon>Sar</taxon>
        <taxon>Stramenopiles</taxon>
        <taxon>Ochrophyta</taxon>
        <taxon>Bolidophyceae</taxon>
        <taxon>Parmales</taxon>
        <taxon>Triparmaceae</taxon>
        <taxon>Triparma</taxon>
    </lineage>
</organism>
<dbReference type="InterPro" id="IPR036282">
    <property type="entry name" value="Glutathione-S-Trfase_C_sf"/>
</dbReference>
<dbReference type="Gene3D" id="3.40.30.10">
    <property type="entry name" value="Glutaredoxin"/>
    <property type="match status" value="1"/>
</dbReference>
<name>A0A9W7GCT7_9STRA</name>
<dbReference type="Pfam" id="PF13417">
    <property type="entry name" value="GST_N_3"/>
    <property type="match status" value="1"/>
</dbReference>
<protein>
    <recommendedName>
        <fullName evidence="1">GST N-terminal domain-containing protein</fullName>
    </recommendedName>
</protein>
<evidence type="ECO:0000313" key="2">
    <source>
        <dbReference type="EMBL" id="GMI42345.1"/>
    </source>
</evidence>
<accession>A0A9W7GCT7</accession>
<reference evidence="3" key="1">
    <citation type="journal article" date="2023" name="Commun. Biol.">
        <title>Genome analysis of Parmales, the sister group of diatoms, reveals the evolutionary specialization of diatoms from phago-mixotrophs to photoautotrophs.</title>
        <authorList>
            <person name="Ban H."/>
            <person name="Sato S."/>
            <person name="Yoshikawa S."/>
            <person name="Yamada K."/>
            <person name="Nakamura Y."/>
            <person name="Ichinomiya M."/>
            <person name="Sato N."/>
            <person name="Blanc-Mathieu R."/>
            <person name="Endo H."/>
            <person name="Kuwata A."/>
            <person name="Ogata H."/>
        </authorList>
    </citation>
    <scope>NUCLEOTIDE SEQUENCE [LARGE SCALE GENOMIC DNA]</scope>
</reference>
<comment type="caution">
    <text evidence="2">The sequence shown here is derived from an EMBL/GenBank/DDBJ whole genome shotgun (WGS) entry which is preliminary data.</text>
</comment>
<dbReference type="InterPro" id="IPR004045">
    <property type="entry name" value="Glutathione_S-Trfase_N"/>
</dbReference>
<dbReference type="OrthoDB" id="1738954at2759"/>
<sequence length="230" mass="25669">MYDHCPYCIRVEIYLLQNSIPYTRRLYNYGSGASPSKSGYDEYGGPKVLMGTKVLPVLEVVGEGMRGESLEIISYLQHKYPNPATVSCASEPKSLRDWKSQGFSACKSSLVRPRITHLTHLKDWSDPRDVVYAKAKYTGMGFDYDKSLASTPALVEEMNVHLSHLSSSVLLPNSSGGLSVQSVGLSMDDICLLPDLRSLTVVDGIVWPEKVRKYMEDGCKGIPLYDEYKR</sequence>
<dbReference type="EMBL" id="BRYA01000170">
    <property type="protein sequence ID" value="GMI42345.1"/>
    <property type="molecule type" value="Genomic_DNA"/>
</dbReference>
<dbReference type="PROSITE" id="PS50404">
    <property type="entry name" value="GST_NTER"/>
    <property type="match status" value="1"/>
</dbReference>
<gene>
    <name evidence="2" type="ORF">TrCOL_g8857</name>
</gene>
<dbReference type="InterPro" id="IPR007494">
    <property type="entry name" value="Glutaredoxin2_C"/>
</dbReference>